<dbReference type="AlphaFoldDB" id="A0A0V8EVF6"/>
<dbReference type="EMBL" id="LKLW01000008">
    <property type="protein sequence ID" value="KSU29831.1"/>
    <property type="molecule type" value="Genomic_DNA"/>
</dbReference>
<comment type="caution">
    <text evidence="2">The sequence shown here is derived from an EMBL/GenBank/DDBJ whole genome shotgun (WGS) entry which is preliminary data.</text>
</comment>
<dbReference type="EMBL" id="LKLU01000007">
    <property type="protein sequence ID" value="KSU23162.1"/>
    <property type="molecule type" value="Genomic_DNA"/>
</dbReference>
<dbReference type="PATRIC" id="fig|1360.108.peg.77"/>
<name>A0A0V8EVF6_LACLL</name>
<organism evidence="2 3">
    <name type="scientific">Lactococcus lactis subsp. lactis</name>
    <name type="common">Streptococcus lactis</name>
    <dbReference type="NCBI Taxonomy" id="1360"/>
    <lineage>
        <taxon>Bacteria</taxon>
        <taxon>Bacillati</taxon>
        <taxon>Bacillota</taxon>
        <taxon>Bacilli</taxon>
        <taxon>Lactobacillales</taxon>
        <taxon>Streptococcaceae</taxon>
        <taxon>Lactococcus</taxon>
    </lineage>
</organism>
<reference evidence="2" key="2">
    <citation type="journal article" date="2017" name="Genome Announc.">
        <title>Draft Genome Sequences of 24 Lactococcus lactis Strains.</title>
        <authorList>
            <person name="Backus L."/>
            <person name="Wels M."/>
            <person name="Boekhorst J."/>
            <person name="Dijkstra A.R."/>
            <person name="Beerthuyzen M."/>
            <person name="Kelly W.J."/>
            <person name="Siezen R.J."/>
            <person name="van Hijum S.A."/>
            <person name="Bachmann H."/>
        </authorList>
    </citation>
    <scope>NUCLEOTIDE SEQUENCE</scope>
    <source>
        <strain evidence="1">M20</strain>
        <strain evidence="2">N42</strain>
    </source>
</reference>
<reference evidence="3 4" key="1">
    <citation type="submission" date="2015-10" db="EMBL/GenBank/DDBJ databases">
        <title>Draft Genome Sequences of 11 Lactococcus lactis subspecies cremoris strains.</title>
        <authorList>
            <person name="Wels M."/>
            <person name="Backus L."/>
            <person name="Boekhorst J."/>
            <person name="Dijkstra A."/>
            <person name="Beerthuizen M."/>
            <person name="Kelly W."/>
            <person name="Siezen R."/>
            <person name="Bachmann H."/>
            <person name="Van Hijum S."/>
        </authorList>
    </citation>
    <scope>NUCLEOTIDE SEQUENCE [LARGE SCALE GENOMIC DNA]</scope>
    <source>
        <strain evidence="4">M20</strain>
        <strain evidence="3">N42</strain>
    </source>
</reference>
<protein>
    <submittedName>
        <fullName evidence="2">Uncharacterized protein</fullName>
    </submittedName>
</protein>
<evidence type="ECO:0000313" key="2">
    <source>
        <dbReference type="EMBL" id="KSU29831.1"/>
    </source>
</evidence>
<dbReference type="Proteomes" id="UP000052991">
    <property type="component" value="Unassembled WGS sequence"/>
</dbReference>
<sequence>MVELKACFEAVDRNLRSKFTLQVLLKVEILNKEVSKI</sequence>
<evidence type="ECO:0000313" key="3">
    <source>
        <dbReference type="Proteomes" id="UP000052991"/>
    </source>
</evidence>
<gene>
    <name evidence="1" type="ORF">M20_0233</name>
    <name evidence="2" type="ORF">N42_0217</name>
</gene>
<accession>A0A0V8EVF6</accession>
<proteinExistence type="predicted"/>
<evidence type="ECO:0000313" key="4">
    <source>
        <dbReference type="Proteomes" id="UP000053719"/>
    </source>
</evidence>
<dbReference type="Proteomes" id="UP000053719">
    <property type="component" value="Unassembled WGS sequence"/>
</dbReference>
<evidence type="ECO:0000313" key="1">
    <source>
        <dbReference type="EMBL" id="KSU23162.1"/>
    </source>
</evidence>